<protein>
    <submittedName>
        <fullName evidence="2">Uncharacterized protein</fullName>
    </submittedName>
</protein>
<accession>A0ABZ1XYN3</accession>
<dbReference type="InterPro" id="IPR009057">
    <property type="entry name" value="Homeodomain-like_sf"/>
</dbReference>
<geneLocation type="plasmid" evidence="2 3">
    <name>unnamed2</name>
</geneLocation>
<evidence type="ECO:0000313" key="2">
    <source>
        <dbReference type="EMBL" id="WUT88002.1"/>
    </source>
</evidence>
<proteinExistence type="predicted"/>
<reference evidence="2" key="1">
    <citation type="submission" date="2022-10" db="EMBL/GenBank/DDBJ databases">
        <title>The complete genomes of actinobacterial strains from the NBC collection.</title>
        <authorList>
            <person name="Joergensen T.S."/>
            <person name="Alvarez Arevalo M."/>
            <person name="Sterndorff E.B."/>
            <person name="Faurdal D."/>
            <person name="Vuksanovic O."/>
            <person name="Mourched A.-S."/>
            <person name="Charusanti P."/>
            <person name="Shaw S."/>
            <person name="Blin K."/>
            <person name="Weber T."/>
        </authorList>
    </citation>
    <scope>NUCLEOTIDE SEQUENCE</scope>
    <source>
        <strain evidence="2">NBC_00668</strain>
        <plasmid evidence="2">unnamed2</plasmid>
    </source>
</reference>
<dbReference type="Gene3D" id="1.10.10.60">
    <property type="entry name" value="Homeodomain-like"/>
    <property type="match status" value="1"/>
</dbReference>
<gene>
    <name evidence="2" type="ORF">OG515_37765</name>
</gene>
<feature type="region of interest" description="Disordered" evidence="1">
    <location>
        <begin position="1"/>
        <end position="21"/>
    </location>
</feature>
<dbReference type="Proteomes" id="UP001432060">
    <property type="component" value="Plasmid unnamed2"/>
</dbReference>
<name>A0ABZ1XYN3_9ACTN</name>
<evidence type="ECO:0000256" key="1">
    <source>
        <dbReference type="SAM" id="MobiDB-lite"/>
    </source>
</evidence>
<keyword evidence="2" id="KW-0614">Plasmid</keyword>
<dbReference type="RefSeq" id="WP_329405003.1">
    <property type="nucleotide sequence ID" value="NZ_CP109021.1"/>
</dbReference>
<dbReference type="EMBL" id="CP109021">
    <property type="protein sequence ID" value="WUT88002.1"/>
    <property type="molecule type" value="Genomic_DNA"/>
</dbReference>
<sequence length="75" mass="8159">MTDTHTTQPARRKQRRRGRPSLLTPAVMDLLTRATAVGLPMTQAADAAGVGRSTFLRWMSRGEEVVEESSTGTST</sequence>
<organism evidence="2 3">
    <name type="scientific">Streptomyces melanogenes</name>
    <dbReference type="NCBI Taxonomy" id="67326"/>
    <lineage>
        <taxon>Bacteria</taxon>
        <taxon>Bacillati</taxon>
        <taxon>Actinomycetota</taxon>
        <taxon>Actinomycetes</taxon>
        <taxon>Kitasatosporales</taxon>
        <taxon>Streptomycetaceae</taxon>
        <taxon>Streptomyces</taxon>
    </lineage>
</organism>
<dbReference type="SUPFAM" id="SSF46689">
    <property type="entry name" value="Homeodomain-like"/>
    <property type="match status" value="1"/>
</dbReference>
<feature type="compositionally biased region" description="Basic residues" evidence="1">
    <location>
        <begin position="10"/>
        <end position="19"/>
    </location>
</feature>
<keyword evidence="3" id="KW-1185">Reference proteome</keyword>
<evidence type="ECO:0000313" key="3">
    <source>
        <dbReference type="Proteomes" id="UP001432060"/>
    </source>
</evidence>